<dbReference type="AlphaFoldDB" id="A0A6I9VKT5"/>
<dbReference type="InParanoid" id="A0A6I9VKT5"/>
<protein>
    <submittedName>
        <fullName evidence="5">Uncharacterized protein LOC105231815</fullName>
    </submittedName>
</protein>
<feature type="compositionally biased region" description="Basic and acidic residues" evidence="2">
    <location>
        <begin position="362"/>
        <end position="372"/>
    </location>
</feature>
<keyword evidence="3" id="KW-0732">Signal</keyword>
<dbReference type="GeneID" id="105231815"/>
<feature type="signal peptide" evidence="3">
    <location>
        <begin position="1"/>
        <end position="34"/>
    </location>
</feature>
<feature type="coiled-coil region" evidence="1">
    <location>
        <begin position="449"/>
        <end position="476"/>
    </location>
</feature>
<reference evidence="5" key="2">
    <citation type="submission" date="2025-08" db="UniProtKB">
        <authorList>
            <consortium name="RefSeq"/>
        </authorList>
    </citation>
    <scope>IDENTIFICATION</scope>
    <source>
        <tissue evidence="5">Adult</tissue>
    </source>
</reference>
<evidence type="ECO:0000256" key="1">
    <source>
        <dbReference type="SAM" id="Coils"/>
    </source>
</evidence>
<dbReference type="KEGG" id="bdr:105231815"/>
<feature type="region of interest" description="Disordered" evidence="2">
    <location>
        <begin position="358"/>
        <end position="390"/>
    </location>
</feature>
<proteinExistence type="predicted"/>
<keyword evidence="1" id="KW-0175">Coiled coil</keyword>
<feature type="region of interest" description="Disordered" evidence="2">
    <location>
        <begin position="535"/>
        <end position="576"/>
    </location>
</feature>
<dbReference type="RefSeq" id="XP_011211587.2">
    <property type="nucleotide sequence ID" value="XM_011213285.3"/>
</dbReference>
<accession>A0A6I9VKT5</accession>
<evidence type="ECO:0000313" key="5">
    <source>
        <dbReference type="RefSeq" id="XP_011211587.2"/>
    </source>
</evidence>
<feature type="chain" id="PRO_5046449982" evidence="3">
    <location>
        <begin position="35"/>
        <end position="897"/>
    </location>
</feature>
<dbReference type="Proteomes" id="UP001652620">
    <property type="component" value="Chromosome 2"/>
</dbReference>
<keyword evidence="4" id="KW-1185">Reference proteome</keyword>
<feature type="region of interest" description="Disordered" evidence="2">
    <location>
        <begin position="644"/>
        <end position="682"/>
    </location>
</feature>
<evidence type="ECO:0000313" key="4">
    <source>
        <dbReference type="Proteomes" id="UP001652620"/>
    </source>
</evidence>
<evidence type="ECO:0000256" key="3">
    <source>
        <dbReference type="SAM" id="SignalP"/>
    </source>
</evidence>
<evidence type="ECO:0000256" key="2">
    <source>
        <dbReference type="SAM" id="MobiDB-lite"/>
    </source>
</evidence>
<name>A0A6I9VKT5_BACDO</name>
<gene>
    <name evidence="5" type="primary">LOC105231815</name>
</gene>
<sequence>MSARSKLWRGKRCRWLLIGICCTLLPLQTRNAAAITVTPANGGGATNAATNYQQNRNYEDAAAAAVVTAAMHAAALPMAKAATTNDYAKQLPRYYAALTAEVGNANLAAAEPIYRNYYENTDTGGGDKIDAATVILRDHMAQWHLPAASGQPTDESAMTAAGFVPTTMTAAGQHYAESTSAEAVAAAVGHAHAGVDFSTNSARIASNAARSVSDNGAGAAYAYEYPTPKGKIDYEFNGANYQSAGNGDNNGNGAGSGNSADQAAVTIAEGGAHMGAADVYGMYKYDMSEYAQHLQRALTTPNVGGKEAHYAAAVDTESANQGVGAGGSGAYFENHLPSYENYFMPTYQIGQFSNYHSQQAEQELKRRTRGEEPAQLNEQPAKADGVRQEEARTQLRPLTLLDSADDNNVMLQQFKKGANIENYANDRQKLHYFAKQPQLVQEPEQLQPQQQQQQRQEQAQQQYQEQQRLQTHYQQQVQKQTKQQQQQLFKQQQLSQQQQQLQLSHQLRKFPELMHFSLHQHLPRQRQRLATALSKVARPHNPLVLSTRRRRQQRRDATSLQAIGNAGSRSALPTPEQSLVTADGVVKANSNANTNGDTLTLHSRLGNDKRSISENFADISGEPTQYSYARLYPTHVSQLIDDSANEIDDTPNNIDDSDAHNAHSNNSVDNDNEDVDETNRRDQQQHYLAAINHPQVRPYRPHSGALVQQYTLPPITTSERHTPASTAALAGIPLARHVEVTKAIPAIDYERVHVPYNQSVPIHIPQPIITAVPRPYAIRVPVAKTVAVPKVQEVRIPIEKVKPFPVERPVPFIVERRVPYMVEKQVAKPVYYPYPVKVPIVKTIVHKVPRRPHSYTTYQPHSSSYPISLGQYHLQPQSHLESYPLPPVHYAHTEHLG</sequence>
<dbReference type="OrthoDB" id="371494at2759"/>
<reference evidence="4" key="1">
    <citation type="submission" date="2025-05" db="UniProtKB">
        <authorList>
            <consortium name="RefSeq"/>
        </authorList>
    </citation>
    <scope>NUCLEOTIDE SEQUENCE [LARGE SCALE GENOMIC DNA]</scope>
</reference>
<organism evidence="4 5">
    <name type="scientific">Bactrocera dorsalis</name>
    <name type="common">Oriental fruit fly</name>
    <name type="synonym">Dacus dorsalis</name>
    <dbReference type="NCBI Taxonomy" id="27457"/>
    <lineage>
        <taxon>Eukaryota</taxon>
        <taxon>Metazoa</taxon>
        <taxon>Ecdysozoa</taxon>
        <taxon>Arthropoda</taxon>
        <taxon>Hexapoda</taxon>
        <taxon>Insecta</taxon>
        <taxon>Pterygota</taxon>
        <taxon>Neoptera</taxon>
        <taxon>Endopterygota</taxon>
        <taxon>Diptera</taxon>
        <taxon>Brachycera</taxon>
        <taxon>Muscomorpha</taxon>
        <taxon>Tephritoidea</taxon>
        <taxon>Tephritidae</taxon>
        <taxon>Bactrocera</taxon>
        <taxon>Bactrocera</taxon>
    </lineage>
</organism>